<evidence type="ECO:0000259" key="5">
    <source>
        <dbReference type="Pfam" id="PF00496"/>
    </source>
</evidence>
<evidence type="ECO:0000256" key="3">
    <source>
        <dbReference type="ARBA" id="ARBA00022729"/>
    </source>
</evidence>
<proteinExistence type="inferred from homology"/>
<reference evidence="7" key="1">
    <citation type="submission" date="2009-07" db="EMBL/GenBank/DDBJ databases">
        <title>Complete sequence of chromosome of Methylovorus sp. SIP3-4.</title>
        <authorList>
            <person name="Lucas S."/>
            <person name="Copeland A."/>
            <person name="Lapidus A."/>
            <person name="Glavina del Rio T."/>
            <person name="Tice H."/>
            <person name="Bruce D."/>
            <person name="Goodwin L."/>
            <person name="Pitluck S."/>
            <person name="Clum A."/>
            <person name="Larimer F."/>
            <person name="Land M."/>
            <person name="Hauser L."/>
            <person name="Kyrpides N."/>
            <person name="Mikhailova N."/>
            <person name="Kayluzhnaya M."/>
            <person name="Chistoserdova L."/>
        </authorList>
    </citation>
    <scope>NUCLEOTIDE SEQUENCE [LARGE SCALE GENOMIC DNA]</scope>
    <source>
        <strain evidence="7">SIP3-4</strain>
    </source>
</reference>
<dbReference type="PROSITE" id="PS51257">
    <property type="entry name" value="PROKAR_LIPOPROTEIN"/>
    <property type="match status" value="1"/>
</dbReference>
<dbReference type="GO" id="GO:0030288">
    <property type="term" value="C:outer membrane-bounded periplasmic space"/>
    <property type="evidence" value="ECO:0007669"/>
    <property type="project" value="UniProtKB-ARBA"/>
</dbReference>
<dbReference type="GO" id="GO:1904680">
    <property type="term" value="F:peptide transmembrane transporter activity"/>
    <property type="evidence" value="ECO:0007669"/>
    <property type="project" value="TreeGrafter"/>
</dbReference>
<feature type="domain" description="Solute-binding protein family 5" evidence="5">
    <location>
        <begin position="69"/>
        <end position="394"/>
    </location>
</feature>
<accession>C6XCD7</accession>
<dbReference type="PANTHER" id="PTHR30290:SF9">
    <property type="entry name" value="OLIGOPEPTIDE-BINDING PROTEIN APPA"/>
    <property type="match status" value="1"/>
</dbReference>
<dbReference type="Gene3D" id="3.90.76.10">
    <property type="entry name" value="Dipeptide-binding Protein, Domain 1"/>
    <property type="match status" value="1"/>
</dbReference>
<dbReference type="RefSeq" id="WP_015829746.1">
    <property type="nucleotide sequence ID" value="NC_012969.1"/>
</dbReference>
<dbReference type="InterPro" id="IPR000914">
    <property type="entry name" value="SBP_5_dom"/>
</dbReference>
<dbReference type="PIRSF" id="PIRSF002741">
    <property type="entry name" value="MppA"/>
    <property type="match status" value="1"/>
</dbReference>
<protein>
    <submittedName>
        <fullName evidence="6">Extracellular solute-binding protein family 5</fullName>
    </submittedName>
</protein>
<dbReference type="STRING" id="582744.Msip34_0965"/>
<keyword evidence="7" id="KW-1185">Reference proteome</keyword>
<comment type="similarity">
    <text evidence="1">Belongs to the bacterial solute-binding protein 5 family.</text>
</comment>
<dbReference type="AlphaFoldDB" id="C6XCD7"/>
<evidence type="ECO:0000256" key="2">
    <source>
        <dbReference type="ARBA" id="ARBA00022448"/>
    </source>
</evidence>
<evidence type="ECO:0000256" key="4">
    <source>
        <dbReference type="SAM" id="SignalP"/>
    </source>
</evidence>
<feature type="signal peptide" evidence="4">
    <location>
        <begin position="1"/>
        <end position="23"/>
    </location>
</feature>
<reference evidence="6 7" key="2">
    <citation type="journal article" date="2011" name="J. Bacteriol.">
        <title>Genomes of three methylotrophs from a single niche uncover genetic and metabolic divergence of Methylophilaceae.</title>
        <authorList>
            <person name="Lapidus A."/>
            <person name="Clum A."/>
            <person name="Labutti K."/>
            <person name="Kaluzhnaya M.G."/>
            <person name="Lim S."/>
            <person name="Beck D.A."/>
            <person name="Glavina Del Rio T."/>
            <person name="Nolan M."/>
            <person name="Mavromatis K."/>
            <person name="Huntemann M."/>
            <person name="Lucas S."/>
            <person name="Lidstrom M.E."/>
            <person name="Ivanova N."/>
            <person name="Chistoserdova L."/>
        </authorList>
    </citation>
    <scope>NUCLEOTIDE SEQUENCE [LARGE SCALE GENOMIC DNA]</scope>
    <source>
        <strain evidence="6 7">SIP3-4</strain>
    </source>
</reference>
<keyword evidence="2" id="KW-0813">Transport</keyword>
<name>C6XCD7_METGS</name>
<dbReference type="Pfam" id="PF00496">
    <property type="entry name" value="SBP_bac_5"/>
    <property type="match status" value="1"/>
</dbReference>
<dbReference type="InterPro" id="IPR039424">
    <property type="entry name" value="SBP_5"/>
</dbReference>
<organism evidence="6 7">
    <name type="scientific">Methylovorus glucosotrophus (strain SIP3-4)</name>
    <dbReference type="NCBI Taxonomy" id="582744"/>
    <lineage>
        <taxon>Bacteria</taxon>
        <taxon>Pseudomonadati</taxon>
        <taxon>Pseudomonadota</taxon>
        <taxon>Betaproteobacteria</taxon>
        <taxon>Nitrosomonadales</taxon>
        <taxon>Methylophilaceae</taxon>
        <taxon>Methylovorus</taxon>
    </lineage>
</organism>
<dbReference type="GO" id="GO:0015833">
    <property type="term" value="P:peptide transport"/>
    <property type="evidence" value="ECO:0007669"/>
    <property type="project" value="TreeGrafter"/>
</dbReference>
<gene>
    <name evidence="6" type="ordered locus">Msip34_0965</name>
</gene>
<dbReference type="eggNOG" id="COG0747">
    <property type="taxonomic scope" value="Bacteria"/>
</dbReference>
<dbReference type="HOGENOM" id="CLU_017028_7_3_4"/>
<dbReference type="CDD" id="cd00995">
    <property type="entry name" value="PBP2_NikA_DppA_OppA_like"/>
    <property type="match status" value="1"/>
</dbReference>
<dbReference type="Proteomes" id="UP000002743">
    <property type="component" value="Chromosome"/>
</dbReference>
<dbReference type="InterPro" id="IPR030678">
    <property type="entry name" value="Peptide/Ni-bd"/>
</dbReference>
<dbReference type="EMBL" id="CP001674">
    <property type="protein sequence ID" value="ACT50212.1"/>
    <property type="molecule type" value="Genomic_DNA"/>
</dbReference>
<keyword evidence="3 4" id="KW-0732">Signal</keyword>
<evidence type="ECO:0000313" key="6">
    <source>
        <dbReference type="EMBL" id="ACT50212.1"/>
    </source>
</evidence>
<evidence type="ECO:0000313" key="7">
    <source>
        <dbReference type="Proteomes" id="UP000002743"/>
    </source>
</evidence>
<dbReference type="PANTHER" id="PTHR30290">
    <property type="entry name" value="PERIPLASMIC BINDING COMPONENT OF ABC TRANSPORTER"/>
    <property type="match status" value="1"/>
</dbReference>
<evidence type="ECO:0000256" key="1">
    <source>
        <dbReference type="ARBA" id="ARBA00005695"/>
    </source>
</evidence>
<dbReference type="Gene3D" id="3.40.190.10">
    <property type="entry name" value="Periplasmic binding protein-like II"/>
    <property type="match status" value="1"/>
</dbReference>
<dbReference type="SUPFAM" id="SSF53850">
    <property type="entry name" value="Periplasmic binding protein-like II"/>
    <property type="match status" value="1"/>
</dbReference>
<feature type="chain" id="PRO_5002973862" evidence="4">
    <location>
        <begin position="24"/>
        <end position="485"/>
    </location>
</feature>
<dbReference type="Gene3D" id="3.10.105.10">
    <property type="entry name" value="Dipeptide-binding Protein, Domain 3"/>
    <property type="match status" value="1"/>
</dbReference>
<sequence precursor="true">MRKYLSAWWLGLALVLSSCTPSAPDSAVHMGLAQAPVNLDPRMATDAASARVNRLLYQALVRFDAHARPQPALADWQQLASDHYRFHLLKPVPRFHDGSAMTAHDVVATYDSMLKPGASPLAAEFSHIRKVWAVDDDTVDFTLDAADPEFPARLIIGVLPAHLIAAGHDFSRQPVGSGPLAFVSWRGPLVLQRGSDGQRYVLEEVKDPTVRVLKLVRGEIDLLAGDLPPELLVYLQQQTALKVEHTQGANFSYIGFNLQDPLLANPKVRQAIAHAIDRPAIVRLALVPDSRLAGAILPPEHWAGNASLTPYAHDPALARKLLQEAGVSLPLRLVYKTSTDAQRVRLATILQAQMREAGIELQIRSLDWGTFFDDIRQGHFQMYSLNWVGIRTPDIYRLAFHSASVPPLGANRGRLHDAGLDALIDRRNWPGATQRIHALLPYVPLWYEGQFVAMRRGLYHYTLAADGNWDGLITVTRNSTNDHAD</sequence>
<dbReference type="KEGG" id="mei:Msip34_0965"/>
<dbReference type="GO" id="GO:0043190">
    <property type="term" value="C:ATP-binding cassette (ABC) transporter complex"/>
    <property type="evidence" value="ECO:0007669"/>
    <property type="project" value="InterPro"/>
</dbReference>